<feature type="compositionally biased region" description="Pro residues" evidence="1">
    <location>
        <begin position="236"/>
        <end position="277"/>
    </location>
</feature>
<comment type="caution">
    <text evidence="2">The sequence shown here is derived from an EMBL/GenBank/DDBJ whole genome shotgun (WGS) entry which is preliminary data.</text>
</comment>
<reference evidence="2 3" key="1">
    <citation type="submission" date="2018-08" db="EMBL/GenBank/DDBJ databases">
        <title>A genome reference for cultivated species of the human gut microbiota.</title>
        <authorList>
            <person name="Zou Y."/>
            <person name="Xue W."/>
            <person name="Luo G."/>
        </authorList>
    </citation>
    <scope>NUCLEOTIDE SEQUENCE [LARGE SCALE GENOMIC DNA]</scope>
    <source>
        <strain evidence="2 3">AM35-14</strain>
    </source>
</reference>
<accession>A0A414AGS5</accession>
<feature type="non-terminal residue" evidence="2">
    <location>
        <position position="277"/>
    </location>
</feature>
<evidence type="ECO:0000313" key="2">
    <source>
        <dbReference type="EMBL" id="RHC47177.1"/>
    </source>
</evidence>
<evidence type="ECO:0000313" key="3">
    <source>
        <dbReference type="Proteomes" id="UP000283975"/>
    </source>
</evidence>
<feature type="compositionally biased region" description="Pro residues" evidence="1">
    <location>
        <begin position="196"/>
        <end position="228"/>
    </location>
</feature>
<sequence>MQDIEYLKSMYPSGIRILQGYVAEACDRLDYKNSPMYDEYPDHIMINRLCDTICDTVIASEGAEKVRGMWNISEHDKAVMEMAELKKDMKRLDVDFFTEDDDPVMEQEQNIENVPAENIGNAEVLTTEESLEEQSVSNSQNEFLGYRESVVNPSGIIMETQEMRGREPGFSGNGRMGGRPNMGPGPGRPPMGNNPGRPPMGPGPERPPMGPGPERPPMGPGPVRPPSGPNQDRPPVGGPGPVRPPQPPRPTPPPPRPPQPPRPTPPPPRPPQPPRPT</sequence>
<evidence type="ECO:0000256" key="1">
    <source>
        <dbReference type="SAM" id="MobiDB-lite"/>
    </source>
</evidence>
<organism evidence="2 3">
    <name type="scientific">Enterocloster bolteae</name>
    <dbReference type="NCBI Taxonomy" id="208479"/>
    <lineage>
        <taxon>Bacteria</taxon>
        <taxon>Bacillati</taxon>
        <taxon>Bacillota</taxon>
        <taxon>Clostridia</taxon>
        <taxon>Lachnospirales</taxon>
        <taxon>Lachnospiraceae</taxon>
        <taxon>Enterocloster</taxon>
    </lineage>
</organism>
<dbReference type="EMBL" id="QSHZ01000056">
    <property type="protein sequence ID" value="RHC47177.1"/>
    <property type="molecule type" value="Genomic_DNA"/>
</dbReference>
<protein>
    <submittedName>
        <fullName evidence="2">Uncharacterized protein</fullName>
    </submittedName>
</protein>
<proteinExistence type="predicted"/>
<dbReference type="PRINTS" id="PR01217">
    <property type="entry name" value="PRICHEXTENSN"/>
</dbReference>
<dbReference type="AlphaFoldDB" id="A0A414AGS5"/>
<feature type="region of interest" description="Disordered" evidence="1">
    <location>
        <begin position="155"/>
        <end position="277"/>
    </location>
</feature>
<gene>
    <name evidence="2" type="ORF">DW839_30185</name>
</gene>
<dbReference type="Proteomes" id="UP000283975">
    <property type="component" value="Unassembled WGS sequence"/>
</dbReference>
<name>A0A414AGS5_9FIRM</name>